<dbReference type="AlphaFoldDB" id="A0A239FUN3"/>
<evidence type="ECO:0000313" key="1">
    <source>
        <dbReference type="EMBL" id="SNS59624.1"/>
    </source>
</evidence>
<proteinExistence type="predicted"/>
<sequence length="67" mass="7891">MVKRAIADRLILVDAVDHWFHLQEQTFIDVGQSYWIDHETSELCVDRGGDRVTRHGRVTRHAGWMCR</sequence>
<evidence type="ECO:0000313" key="2">
    <source>
        <dbReference type="Proteomes" id="UP000198415"/>
    </source>
</evidence>
<accession>A0A239FUN3</accession>
<dbReference type="Proteomes" id="UP000198415">
    <property type="component" value="Unassembled WGS sequence"/>
</dbReference>
<keyword evidence="2" id="KW-1185">Reference proteome</keyword>
<name>A0A239FUN3_9ACTN</name>
<protein>
    <submittedName>
        <fullName evidence="1">Uncharacterized protein</fullName>
    </submittedName>
</protein>
<dbReference type="OrthoDB" id="3297234at2"/>
<dbReference type="RefSeq" id="WP_089297429.1">
    <property type="nucleotide sequence ID" value="NZ_BOMU01000086.1"/>
</dbReference>
<dbReference type="EMBL" id="FZNR01000019">
    <property type="protein sequence ID" value="SNS59624.1"/>
    <property type="molecule type" value="Genomic_DNA"/>
</dbReference>
<organism evidence="1 2">
    <name type="scientific">Actinoplanes regularis</name>
    <dbReference type="NCBI Taxonomy" id="52697"/>
    <lineage>
        <taxon>Bacteria</taxon>
        <taxon>Bacillati</taxon>
        <taxon>Actinomycetota</taxon>
        <taxon>Actinomycetes</taxon>
        <taxon>Micromonosporales</taxon>
        <taxon>Micromonosporaceae</taxon>
        <taxon>Actinoplanes</taxon>
    </lineage>
</organism>
<reference evidence="1 2" key="1">
    <citation type="submission" date="2017-06" db="EMBL/GenBank/DDBJ databases">
        <authorList>
            <person name="Kim H.J."/>
            <person name="Triplett B.A."/>
        </authorList>
    </citation>
    <scope>NUCLEOTIDE SEQUENCE [LARGE SCALE GENOMIC DNA]</scope>
    <source>
        <strain evidence="1 2">DSM 43151</strain>
    </source>
</reference>
<gene>
    <name evidence="1" type="ORF">SAMN06264365_11924</name>
</gene>